<evidence type="ECO:0000313" key="3">
    <source>
        <dbReference type="Proteomes" id="UP000289794"/>
    </source>
</evidence>
<dbReference type="EMBL" id="CP035945">
    <property type="protein sequence ID" value="QBE95239.1"/>
    <property type="molecule type" value="Genomic_DNA"/>
</dbReference>
<evidence type="ECO:0000256" key="1">
    <source>
        <dbReference type="SAM" id="MobiDB-lite"/>
    </source>
</evidence>
<dbReference type="AlphaFoldDB" id="A0A4P6LTD6"/>
<reference evidence="2 3" key="1">
    <citation type="submission" date="2019-01" db="EMBL/GenBank/DDBJ databases">
        <title>PMF-metabolizing Aryl O-demethylase.</title>
        <authorList>
            <person name="Kim M."/>
        </authorList>
    </citation>
    <scope>NUCLEOTIDE SEQUENCE [LARGE SCALE GENOMIC DNA]</scope>
    <source>
        <strain evidence="2 3">PMF1</strain>
    </source>
</reference>
<feature type="compositionally biased region" description="Basic and acidic residues" evidence="1">
    <location>
        <begin position="24"/>
        <end position="35"/>
    </location>
</feature>
<name>A0A4P6LTD6_9FIRM</name>
<dbReference type="RefSeq" id="WP_279232584.1">
    <property type="nucleotide sequence ID" value="NZ_CP035945.1"/>
</dbReference>
<proteinExistence type="predicted"/>
<gene>
    <name evidence="2" type="ORF">PMF13cell1_00753</name>
</gene>
<feature type="region of interest" description="Disordered" evidence="1">
    <location>
        <begin position="1"/>
        <end position="41"/>
    </location>
</feature>
<accession>A0A4P6LTD6</accession>
<evidence type="ECO:0000313" key="2">
    <source>
        <dbReference type="EMBL" id="QBE95239.1"/>
    </source>
</evidence>
<dbReference type="KEGG" id="bpro:PMF13cell1_00753"/>
<protein>
    <submittedName>
        <fullName evidence="2">Uncharacterized protein</fullName>
    </submittedName>
</protein>
<sequence>MADKGKCSEKPPRRGPMTVKVKGYTREDGTKVDPYKRHKPK</sequence>
<feature type="compositionally biased region" description="Basic and acidic residues" evidence="1">
    <location>
        <begin position="1"/>
        <end position="12"/>
    </location>
</feature>
<organism evidence="2 3">
    <name type="scientific">Blautia producta</name>
    <dbReference type="NCBI Taxonomy" id="33035"/>
    <lineage>
        <taxon>Bacteria</taxon>
        <taxon>Bacillati</taxon>
        <taxon>Bacillota</taxon>
        <taxon>Clostridia</taxon>
        <taxon>Lachnospirales</taxon>
        <taxon>Lachnospiraceae</taxon>
        <taxon>Blautia</taxon>
    </lineage>
</organism>
<dbReference type="Proteomes" id="UP000289794">
    <property type="component" value="Chromosome"/>
</dbReference>